<dbReference type="GO" id="GO:0070936">
    <property type="term" value="P:protein K48-linked ubiquitination"/>
    <property type="evidence" value="ECO:0007669"/>
    <property type="project" value="UniProtKB-ARBA"/>
</dbReference>
<gene>
    <name evidence="9" type="primary">LOC117135583</name>
</gene>
<feature type="domain" description="RING-type" evidence="7">
    <location>
        <begin position="451"/>
        <end position="486"/>
    </location>
</feature>
<keyword evidence="4 6" id="KW-0863">Zinc-finger</keyword>
<keyword evidence="8" id="KW-1185">Reference proteome</keyword>
<dbReference type="CDD" id="cd16713">
    <property type="entry name" value="RING-HC_BIRC2_3_7"/>
    <property type="match status" value="1"/>
</dbReference>
<keyword evidence="5" id="KW-0862">Zinc</keyword>
<dbReference type="GO" id="GO:0005829">
    <property type="term" value="C:cytosol"/>
    <property type="evidence" value="ECO:0007669"/>
    <property type="project" value="UniProtKB-ARBA"/>
</dbReference>
<name>A0A6P8J7X0_DROMA</name>
<evidence type="ECO:0000256" key="3">
    <source>
        <dbReference type="ARBA" id="ARBA00022723"/>
    </source>
</evidence>
<comment type="similarity">
    <text evidence="1">Belongs to the IAP family.</text>
</comment>
<dbReference type="GO" id="GO:0004869">
    <property type="term" value="F:cysteine-type endopeptidase inhibitor activity"/>
    <property type="evidence" value="ECO:0007669"/>
    <property type="project" value="UniProtKB-ARBA"/>
</dbReference>
<dbReference type="GO" id="GO:0051726">
    <property type="term" value="P:regulation of cell cycle"/>
    <property type="evidence" value="ECO:0007669"/>
    <property type="project" value="TreeGrafter"/>
</dbReference>
<dbReference type="Pfam" id="PF13920">
    <property type="entry name" value="zf-C3HC4_3"/>
    <property type="match status" value="1"/>
</dbReference>
<evidence type="ECO:0000259" key="7">
    <source>
        <dbReference type="PROSITE" id="PS50089"/>
    </source>
</evidence>
<dbReference type="AlphaFoldDB" id="A0A6P8J7X0"/>
<dbReference type="Proteomes" id="UP000515162">
    <property type="component" value="Chromosome 2R"/>
</dbReference>
<dbReference type="GO" id="GO:0008270">
    <property type="term" value="F:zinc ion binding"/>
    <property type="evidence" value="ECO:0007669"/>
    <property type="project" value="UniProtKB-KW"/>
</dbReference>
<dbReference type="SMART" id="SM00238">
    <property type="entry name" value="BIR"/>
    <property type="match status" value="3"/>
</dbReference>
<dbReference type="FunFam" id="3.30.40.10:FF:000184">
    <property type="entry name" value="Baculoviral IAP repeat containing 2"/>
    <property type="match status" value="1"/>
</dbReference>
<dbReference type="CDD" id="cd00022">
    <property type="entry name" value="BIR"/>
    <property type="match status" value="3"/>
</dbReference>
<dbReference type="GO" id="GO:0048471">
    <property type="term" value="C:perinuclear region of cytoplasm"/>
    <property type="evidence" value="ECO:0007669"/>
    <property type="project" value="UniProtKB-ARBA"/>
</dbReference>
<evidence type="ECO:0000256" key="4">
    <source>
        <dbReference type="ARBA" id="ARBA00022771"/>
    </source>
</evidence>
<dbReference type="PANTHER" id="PTHR10044:SF139">
    <property type="entry name" value="DEATH-ASSOCIATED INHIBITOR OF APOPTOSIS 2"/>
    <property type="match status" value="1"/>
</dbReference>
<dbReference type="GO" id="GO:0043066">
    <property type="term" value="P:negative regulation of apoptotic process"/>
    <property type="evidence" value="ECO:0007669"/>
    <property type="project" value="TreeGrafter"/>
</dbReference>
<dbReference type="InterPro" id="IPR001370">
    <property type="entry name" value="BIR_rpt"/>
</dbReference>
<evidence type="ECO:0000256" key="5">
    <source>
        <dbReference type="ARBA" id="ARBA00022833"/>
    </source>
</evidence>
<dbReference type="PROSITE" id="PS50089">
    <property type="entry name" value="ZF_RING_2"/>
    <property type="match status" value="1"/>
</dbReference>
<dbReference type="Gene3D" id="3.30.40.10">
    <property type="entry name" value="Zinc/RING finger domain, C3HC4 (zinc finger)"/>
    <property type="match status" value="1"/>
</dbReference>
<dbReference type="GO" id="GO:0031625">
    <property type="term" value="F:ubiquitin protein ligase binding"/>
    <property type="evidence" value="ECO:0007669"/>
    <property type="project" value="UniProtKB-ARBA"/>
</dbReference>
<dbReference type="RefSeq" id="XP_033151802.1">
    <property type="nucleotide sequence ID" value="XM_033295911.1"/>
</dbReference>
<dbReference type="FunFam" id="1.10.1170.10:FF:000031">
    <property type="entry name" value="Apoptosis 2 inhibitor-like Protein"/>
    <property type="match status" value="1"/>
</dbReference>
<evidence type="ECO:0000256" key="1">
    <source>
        <dbReference type="ARBA" id="ARBA00006672"/>
    </source>
</evidence>
<dbReference type="Pfam" id="PF00653">
    <property type="entry name" value="BIR"/>
    <property type="match status" value="3"/>
</dbReference>
<dbReference type="FunFam" id="1.10.1170.10:FF:000035">
    <property type="entry name" value="Death-associated inhibitor of apoptosis 2"/>
    <property type="match status" value="1"/>
</dbReference>
<sequence length="498" mass="54617">MTELCMELESVRLATFGEWPLNAPVSAEDLVANGFFATGNWLEAECHFCHVRIDRWEYGDQVAERHRRSSPICSMVLAPNHCGNVPRSQESDNEGNSVVDSPESCSCPDLLLEANRLVTFKDWPNPNITPQALAKAGFYYLKRLDHVKCVWCNGVIAKWEKNDNAFEEHKRFFPQCPRVQMGPLIEFATGKNLDELGIQPTTLPLRPKYACVDARLRTFADWPISNIQPASALAQAGLYYQKIGDQVRCFHCNIGLRSWQKEDEPWFEHAKWSPKCQFVLLAKGPAYVSEVLATTAANARSPPASAPAPTLQADILMDEAPAKEALALGIDGGVVRNAIQRKLLSSGSAFSTLDELLHDIFDDAGAGAALEVREPPEPSAPFIEPCPATTSKAASVPIPVADSIPAKPQEAEAVANISKITDEIQKMSVATPNGNLSLEEENRQLKDARLCKVCLDEEVGVVFLPCGHLATCNQCAPSVANCPMCRADIKGFVRTFLS</sequence>
<evidence type="ECO:0000256" key="2">
    <source>
        <dbReference type="ARBA" id="ARBA00022703"/>
    </source>
</evidence>
<dbReference type="Gene3D" id="1.10.1170.10">
    <property type="entry name" value="Inhibitor Of Apoptosis Protein (2mihbC-IAP-1), Chain A"/>
    <property type="match status" value="3"/>
</dbReference>
<dbReference type="FunFam" id="1.10.1170.10:FF:000029">
    <property type="entry name" value="Death-associated inhibitor of apoptosis 2"/>
    <property type="match status" value="1"/>
</dbReference>
<evidence type="ECO:0000313" key="9">
    <source>
        <dbReference type="RefSeq" id="XP_033151802.1"/>
    </source>
</evidence>
<dbReference type="GO" id="GO:0061630">
    <property type="term" value="F:ubiquitin protein ligase activity"/>
    <property type="evidence" value="ECO:0007669"/>
    <property type="project" value="TreeGrafter"/>
</dbReference>
<proteinExistence type="inferred from homology"/>
<dbReference type="FunFam" id="1.10.1170.10:FF:000002">
    <property type="entry name" value="Baculoviral IAP repeat containing 7"/>
    <property type="match status" value="1"/>
</dbReference>
<dbReference type="CTD" id="36748"/>
<organism evidence="8 9">
    <name type="scientific">Drosophila mauritiana</name>
    <name type="common">Fruit fly</name>
    <dbReference type="NCBI Taxonomy" id="7226"/>
    <lineage>
        <taxon>Eukaryota</taxon>
        <taxon>Metazoa</taxon>
        <taxon>Ecdysozoa</taxon>
        <taxon>Arthropoda</taxon>
        <taxon>Hexapoda</taxon>
        <taxon>Insecta</taxon>
        <taxon>Pterygota</taxon>
        <taxon>Neoptera</taxon>
        <taxon>Endopterygota</taxon>
        <taxon>Diptera</taxon>
        <taxon>Brachycera</taxon>
        <taxon>Muscomorpha</taxon>
        <taxon>Ephydroidea</taxon>
        <taxon>Drosophilidae</taxon>
        <taxon>Drosophila</taxon>
        <taxon>Sophophora</taxon>
    </lineage>
</organism>
<dbReference type="PROSITE" id="PS50143">
    <property type="entry name" value="BIR_REPEAT_2"/>
    <property type="match status" value="3"/>
</dbReference>
<dbReference type="InterPro" id="IPR001841">
    <property type="entry name" value="Znf_RING"/>
</dbReference>
<dbReference type="InterPro" id="IPR050784">
    <property type="entry name" value="IAP"/>
</dbReference>
<protein>
    <submittedName>
        <fullName evidence="9">Death-associated inhibitor of apoptosis 2</fullName>
    </submittedName>
</protein>
<dbReference type="GO" id="GO:0006915">
    <property type="term" value="P:apoptotic process"/>
    <property type="evidence" value="ECO:0007669"/>
    <property type="project" value="UniProtKB-KW"/>
</dbReference>
<dbReference type="CDD" id="cd14321">
    <property type="entry name" value="UBA_IAPs"/>
    <property type="match status" value="1"/>
</dbReference>
<dbReference type="GO" id="GO:0022416">
    <property type="term" value="P:chaeta development"/>
    <property type="evidence" value="ECO:0007669"/>
    <property type="project" value="UniProtKB-ARBA"/>
</dbReference>
<dbReference type="InterPro" id="IPR013083">
    <property type="entry name" value="Znf_RING/FYVE/PHD"/>
</dbReference>
<dbReference type="SUPFAM" id="SSF57924">
    <property type="entry name" value="Inhibitor of apoptosis (IAP) repeat"/>
    <property type="match status" value="3"/>
</dbReference>
<dbReference type="PANTHER" id="PTHR10044">
    <property type="entry name" value="INHIBITOR OF APOPTOSIS"/>
    <property type="match status" value="1"/>
</dbReference>
<keyword evidence="2" id="KW-0053">Apoptosis</keyword>
<evidence type="ECO:0000313" key="8">
    <source>
        <dbReference type="Proteomes" id="UP000515162"/>
    </source>
</evidence>
<dbReference type="Gene3D" id="1.10.8.10">
    <property type="entry name" value="DNA helicase RuvA subunit, C-terminal domain"/>
    <property type="match status" value="1"/>
</dbReference>
<dbReference type="GO" id="GO:0089720">
    <property type="term" value="F:caspase binding"/>
    <property type="evidence" value="ECO:0007669"/>
    <property type="project" value="UniProtKB-ARBA"/>
</dbReference>
<reference evidence="9" key="1">
    <citation type="submission" date="2025-08" db="UniProtKB">
        <authorList>
            <consortium name="RefSeq"/>
        </authorList>
    </citation>
    <scope>IDENTIFICATION</scope>
    <source>
        <strain evidence="9">Mau12</strain>
        <tissue evidence="9">Whole Body</tissue>
    </source>
</reference>
<dbReference type="PROSITE" id="PS01282">
    <property type="entry name" value="BIR_REPEAT_1"/>
    <property type="match status" value="3"/>
</dbReference>
<keyword evidence="3" id="KW-0479">Metal-binding</keyword>
<dbReference type="GO" id="GO:0031398">
    <property type="term" value="P:positive regulation of protein ubiquitination"/>
    <property type="evidence" value="ECO:0007669"/>
    <property type="project" value="TreeGrafter"/>
</dbReference>
<dbReference type="GO" id="GO:0043027">
    <property type="term" value="F:cysteine-type endopeptidase inhibitor activity involved in apoptotic process"/>
    <property type="evidence" value="ECO:0007669"/>
    <property type="project" value="UniProtKB-ARBA"/>
</dbReference>
<dbReference type="GeneID" id="117135583"/>
<evidence type="ECO:0000256" key="6">
    <source>
        <dbReference type="PROSITE-ProRule" id="PRU00175"/>
    </source>
</evidence>
<dbReference type="SMART" id="SM00184">
    <property type="entry name" value="RING"/>
    <property type="match status" value="1"/>
</dbReference>
<accession>A0A6P8J7X0</accession>
<dbReference type="GO" id="GO:0005634">
    <property type="term" value="C:nucleus"/>
    <property type="evidence" value="ECO:0007669"/>
    <property type="project" value="TreeGrafter"/>
</dbReference>